<dbReference type="Proteomes" id="UP001642540">
    <property type="component" value="Unassembled WGS sequence"/>
</dbReference>
<name>A0ABP1S6N8_9HEXA</name>
<organism evidence="1 2">
    <name type="scientific">Orchesella dallaii</name>
    <dbReference type="NCBI Taxonomy" id="48710"/>
    <lineage>
        <taxon>Eukaryota</taxon>
        <taxon>Metazoa</taxon>
        <taxon>Ecdysozoa</taxon>
        <taxon>Arthropoda</taxon>
        <taxon>Hexapoda</taxon>
        <taxon>Collembola</taxon>
        <taxon>Entomobryomorpha</taxon>
        <taxon>Entomobryoidea</taxon>
        <taxon>Orchesellidae</taxon>
        <taxon>Orchesellinae</taxon>
        <taxon>Orchesella</taxon>
    </lineage>
</organism>
<proteinExistence type="predicted"/>
<protein>
    <submittedName>
        <fullName evidence="1">Uncharacterized protein</fullName>
    </submittedName>
</protein>
<keyword evidence="2" id="KW-1185">Reference proteome</keyword>
<reference evidence="1 2" key="1">
    <citation type="submission" date="2024-08" db="EMBL/GenBank/DDBJ databases">
        <authorList>
            <person name="Cucini C."/>
            <person name="Frati F."/>
        </authorList>
    </citation>
    <scope>NUCLEOTIDE SEQUENCE [LARGE SCALE GENOMIC DNA]</scope>
</reference>
<comment type="caution">
    <text evidence="1">The sequence shown here is derived from an EMBL/GenBank/DDBJ whole genome shotgun (WGS) entry which is preliminary data.</text>
</comment>
<sequence length="111" mass="12708">MSLQDVRYLGNPTLVVNVSIELQSISKWYSSILLDESLIMWHLTQTLILQNDTQLTKEGVMNILTLLMETEEKADAQQLSGYIDVRGWIFEVLCGLIISCDRIVAVNREYD</sequence>
<gene>
    <name evidence="1" type="ORF">ODALV1_LOCUS30401</name>
</gene>
<accession>A0ABP1S6N8</accession>
<evidence type="ECO:0000313" key="2">
    <source>
        <dbReference type="Proteomes" id="UP001642540"/>
    </source>
</evidence>
<dbReference type="EMBL" id="CAXLJM020000163">
    <property type="protein sequence ID" value="CAL8145123.1"/>
    <property type="molecule type" value="Genomic_DNA"/>
</dbReference>
<evidence type="ECO:0000313" key="1">
    <source>
        <dbReference type="EMBL" id="CAL8145123.1"/>
    </source>
</evidence>